<keyword evidence="8" id="KW-1185">Reference proteome</keyword>
<dbReference type="InterPro" id="IPR002772">
    <property type="entry name" value="Glyco_hydro_3_C"/>
</dbReference>
<dbReference type="Proteomes" id="UP000178485">
    <property type="component" value="Chromosome i"/>
</dbReference>
<dbReference type="STRING" id="1642646.ING2E5A_0670"/>
<dbReference type="InterPro" id="IPR051915">
    <property type="entry name" value="Cellulose_Degrad_GH3"/>
</dbReference>
<dbReference type="Gene3D" id="3.40.50.1700">
    <property type="entry name" value="Glycoside hydrolase family 3 C-terminal domain"/>
    <property type="match status" value="2"/>
</dbReference>
<organism evidence="7 8">
    <name type="scientific">Petrimonas mucosa</name>
    <dbReference type="NCBI Taxonomy" id="1642646"/>
    <lineage>
        <taxon>Bacteria</taxon>
        <taxon>Pseudomonadati</taxon>
        <taxon>Bacteroidota</taxon>
        <taxon>Bacteroidia</taxon>
        <taxon>Bacteroidales</taxon>
        <taxon>Dysgonomonadaceae</taxon>
        <taxon>Petrimonas</taxon>
    </lineage>
</organism>
<dbReference type="AlphaFoldDB" id="A0A1G4G4N2"/>
<dbReference type="PROSITE" id="PS00775">
    <property type="entry name" value="GLYCOSYL_HYDROL_F3"/>
    <property type="match status" value="1"/>
</dbReference>
<dbReference type="EMBL" id="LT608328">
    <property type="protein sequence ID" value="SCM55991.1"/>
    <property type="molecule type" value="Genomic_DNA"/>
</dbReference>
<evidence type="ECO:0000256" key="1">
    <source>
        <dbReference type="ARBA" id="ARBA00005336"/>
    </source>
</evidence>
<evidence type="ECO:0000256" key="4">
    <source>
        <dbReference type="SAM" id="MobiDB-lite"/>
    </source>
</evidence>
<dbReference type="Pfam" id="PF00933">
    <property type="entry name" value="Glyco_hydro_3"/>
    <property type="match status" value="1"/>
</dbReference>
<evidence type="ECO:0000256" key="3">
    <source>
        <dbReference type="RuleBase" id="RU361161"/>
    </source>
</evidence>
<dbReference type="InterPro" id="IPR017853">
    <property type="entry name" value="GH"/>
</dbReference>
<gene>
    <name evidence="7" type="primary">gluA</name>
    <name evidence="7" type="ORF">ING2E5A_0670</name>
</gene>
<keyword evidence="3 7" id="KW-0326">Glycosidase</keyword>
<evidence type="ECO:0000259" key="6">
    <source>
        <dbReference type="Pfam" id="PF01915"/>
    </source>
</evidence>
<proteinExistence type="inferred from homology"/>
<dbReference type="KEGG" id="pmuc:ING2E5A_0670"/>
<comment type="similarity">
    <text evidence="1 3">Belongs to the glycosyl hydrolase 3 family.</text>
</comment>
<evidence type="ECO:0000259" key="5">
    <source>
        <dbReference type="Pfam" id="PF00933"/>
    </source>
</evidence>
<feature type="domain" description="Glycoside hydrolase family 3 C-terminal" evidence="6">
    <location>
        <begin position="328"/>
        <end position="437"/>
    </location>
</feature>
<dbReference type="SUPFAM" id="SSF52279">
    <property type="entry name" value="Beta-D-glucan exohydrolase, C-terminal domain"/>
    <property type="match status" value="1"/>
</dbReference>
<dbReference type="Gene3D" id="3.20.20.300">
    <property type="entry name" value="Glycoside hydrolase, family 3, N-terminal domain"/>
    <property type="match status" value="1"/>
</dbReference>
<name>A0A1G4G4N2_9BACT</name>
<dbReference type="InterPro" id="IPR001764">
    <property type="entry name" value="Glyco_hydro_3_N"/>
</dbReference>
<dbReference type="PANTHER" id="PTHR30620:SF123">
    <property type="entry name" value="BETA-XYLOSIDASE"/>
    <property type="match status" value="1"/>
</dbReference>
<dbReference type="InterPro" id="IPR036962">
    <property type="entry name" value="Glyco_hydro_3_N_sf"/>
</dbReference>
<dbReference type="InterPro" id="IPR019800">
    <property type="entry name" value="Glyco_hydro_3_AS"/>
</dbReference>
<dbReference type="EC" id="3.2.1.21" evidence="7"/>
<dbReference type="GO" id="GO:0008422">
    <property type="term" value="F:beta-glucosidase activity"/>
    <property type="evidence" value="ECO:0007669"/>
    <property type="project" value="UniProtKB-EC"/>
</dbReference>
<feature type="region of interest" description="Disordered" evidence="4">
    <location>
        <begin position="1"/>
        <end position="36"/>
    </location>
</feature>
<dbReference type="InterPro" id="IPR036881">
    <property type="entry name" value="Glyco_hydro_3_C_sf"/>
</dbReference>
<feature type="compositionally biased region" description="Basic and acidic residues" evidence="4">
    <location>
        <begin position="22"/>
        <end position="36"/>
    </location>
</feature>
<dbReference type="PANTHER" id="PTHR30620">
    <property type="entry name" value="PERIPLASMIC BETA-GLUCOSIDASE-RELATED"/>
    <property type="match status" value="1"/>
</dbReference>
<keyword evidence="2 3" id="KW-0378">Hydrolase</keyword>
<reference evidence="7 8" key="1">
    <citation type="submission" date="2016-08" db="EMBL/GenBank/DDBJ databases">
        <authorList>
            <person name="Seilhamer J.J."/>
        </authorList>
    </citation>
    <scope>NUCLEOTIDE SEQUENCE [LARGE SCALE GENOMIC DNA]</scope>
    <source>
        <strain evidence="7">ING2-E5A</strain>
    </source>
</reference>
<dbReference type="Pfam" id="PF01915">
    <property type="entry name" value="Glyco_hydro_3_C"/>
    <property type="match status" value="1"/>
</dbReference>
<evidence type="ECO:0000256" key="2">
    <source>
        <dbReference type="ARBA" id="ARBA00022801"/>
    </source>
</evidence>
<dbReference type="GO" id="GO:0009251">
    <property type="term" value="P:glucan catabolic process"/>
    <property type="evidence" value="ECO:0007669"/>
    <property type="project" value="TreeGrafter"/>
</dbReference>
<sequence>MDQTKGEPARAQGLVARANQRTPEKEGEYPGLPRDHLQVDPTVTRHGLPAGKLACTAKHFAGYSAPVAGINLAPSSIGEREMRDTHLPRFRMAVRDAGIYAVMPSYNEVDGVPAHANRWLLHQILREEWQFEGVVFSDYAGIMMLDHFHHTASSAKEAALQALQAGVDVEAPFPWGYAQLKELLDEGRVTEAMIDRAVSRILRIKFMMGLFEKPYIDPARVREAVRTPEHLKLAREVAEESIVLLKNEGGLLPLDPKRLKSIAVIGPNAHQVQFGDYSPTRSNQHGVTVLQGIREVAGKELQIRYAKGCDITGNDRSGFDEAILAASQSDLVILVMVHGRPYAIAWEKAHLPAILETWYPGEEGGRAVANILFGITNPSGRLSMSIPQSVGHVPVYYSHKPSGRGYYRDPGSPEKPGHDYVFASTEPLFSFGYGLSYTTFRYDDLQVERDRYRGFPAPPHQRGRGG</sequence>
<protein>
    <submittedName>
        <fullName evidence="7">Lysosomal beta glucosidase</fullName>
        <ecNumber evidence="7">3.2.1.21</ecNumber>
    </submittedName>
</protein>
<evidence type="ECO:0000313" key="8">
    <source>
        <dbReference type="Proteomes" id="UP000178485"/>
    </source>
</evidence>
<evidence type="ECO:0000313" key="7">
    <source>
        <dbReference type="EMBL" id="SCM55991.1"/>
    </source>
</evidence>
<feature type="domain" description="Glycoside hydrolase family 3 N-terminal" evidence="5">
    <location>
        <begin position="47"/>
        <end position="204"/>
    </location>
</feature>
<accession>A0A1G4G4N2</accession>
<dbReference type="SUPFAM" id="SSF51445">
    <property type="entry name" value="(Trans)glycosidases"/>
    <property type="match status" value="1"/>
</dbReference>